<dbReference type="AlphaFoldDB" id="A0A061QQ64"/>
<name>A0A061QQ64_9CHLO</name>
<evidence type="ECO:0000313" key="2">
    <source>
        <dbReference type="EMBL" id="JAC60559.1"/>
    </source>
</evidence>
<reference evidence="2" key="1">
    <citation type="submission" date="2014-05" db="EMBL/GenBank/DDBJ databases">
        <title>The transcriptome of the halophilic microalga Tetraselmis sp. GSL018 isolated from the Great Salt Lake, Utah.</title>
        <authorList>
            <person name="Jinkerson R.E."/>
            <person name="D'Adamo S."/>
            <person name="Posewitz M.C."/>
        </authorList>
    </citation>
    <scope>NUCLEOTIDE SEQUENCE</scope>
    <source>
        <strain evidence="2">GSL018</strain>
    </source>
</reference>
<feature type="region of interest" description="Disordered" evidence="1">
    <location>
        <begin position="211"/>
        <end position="236"/>
    </location>
</feature>
<feature type="region of interest" description="Disordered" evidence="1">
    <location>
        <begin position="134"/>
        <end position="155"/>
    </location>
</feature>
<accession>A0A061QQ64</accession>
<gene>
    <name evidence="2" type="ORF">TSPGSL018_28672</name>
</gene>
<sequence length="357" mass="39210">MWASPWGEQACLTFSFHKETTGRHDISSGGLRGSFKGLSFEDTQALKALQGTTSVRCGWQKEDFRRNLQKSNSRRRDNLRVCKNRSRFHRLWQDFLSQGEESLADKVPGDVAELMQLKNGKSCKIGSLAKGVSDYETETPRGPSFSGGALNKPAQGMTRNSIQKFSILSDIHPFLTAAKVKPGVREQWQGAPRSSEVKCHDCQGTARLRHRLPHPTRHGNSAWMESKGQQGTTSKAAGNAQLTRYRQSQGLELAALTVQRCPCGHTRQQQGSSRGRMPCGFGAAAEARAAALRSQITNGETALPEKQPESIFRAWPKSYVTRTASSVAACSGGAGRNESLKHRRHRAVTHLLAESGP</sequence>
<protein>
    <submittedName>
        <fullName evidence="2">Uncharacterized protein</fullName>
    </submittedName>
</protein>
<proteinExistence type="predicted"/>
<dbReference type="EMBL" id="GBEZ01026670">
    <property type="protein sequence ID" value="JAC60559.1"/>
    <property type="molecule type" value="Transcribed_RNA"/>
</dbReference>
<evidence type="ECO:0000256" key="1">
    <source>
        <dbReference type="SAM" id="MobiDB-lite"/>
    </source>
</evidence>
<organism evidence="2">
    <name type="scientific">Tetraselmis sp. GSL018</name>
    <dbReference type="NCBI Taxonomy" id="582737"/>
    <lineage>
        <taxon>Eukaryota</taxon>
        <taxon>Viridiplantae</taxon>
        <taxon>Chlorophyta</taxon>
        <taxon>core chlorophytes</taxon>
        <taxon>Chlorodendrophyceae</taxon>
        <taxon>Chlorodendrales</taxon>
        <taxon>Chlorodendraceae</taxon>
        <taxon>Tetraselmis</taxon>
    </lineage>
</organism>
<feature type="compositionally biased region" description="Polar residues" evidence="1">
    <location>
        <begin position="227"/>
        <end position="236"/>
    </location>
</feature>